<accession>A0AA88DS45</accession>
<feature type="region of interest" description="Disordered" evidence="1">
    <location>
        <begin position="31"/>
        <end position="62"/>
    </location>
</feature>
<comment type="caution">
    <text evidence="2">The sequence shown here is derived from an EMBL/GenBank/DDBJ whole genome shotgun (WGS) entry which is preliminary data.</text>
</comment>
<feature type="region of interest" description="Disordered" evidence="1">
    <location>
        <begin position="98"/>
        <end position="135"/>
    </location>
</feature>
<sequence>MSGNLYTKIFPIPVRRSHCCGSIHLQHRPRASIGPKLQPSCQTSTSSSSQSAQSKPAHHCQPRSVIPAQIAAQASKSSCQPVLHMYQLRPANPAATTARVISGPYPHPAASPRSLPARVIPEPNPQPTPAEPARLVPTPAQTINFLQQDYRLPPRGLPA</sequence>
<evidence type="ECO:0000313" key="2">
    <source>
        <dbReference type="EMBL" id="GMN60503.1"/>
    </source>
</evidence>
<name>A0AA88DS45_FICCA</name>
<evidence type="ECO:0000313" key="3">
    <source>
        <dbReference type="Proteomes" id="UP001187192"/>
    </source>
</evidence>
<proteinExistence type="predicted"/>
<evidence type="ECO:0000256" key="1">
    <source>
        <dbReference type="SAM" id="MobiDB-lite"/>
    </source>
</evidence>
<reference evidence="2" key="1">
    <citation type="submission" date="2023-07" db="EMBL/GenBank/DDBJ databases">
        <title>draft genome sequence of fig (Ficus carica).</title>
        <authorList>
            <person name="Takahashi T."/>
            <person name="Nishimura K."/>
        </authorList>
    </citation>
    <scope>NUCLEOTIDE SEQUENCE</scope>
</reference>
<gene>
    <name evidence="2" type="ORF">TIFTF001_029599</name>
</gene>
<protein>
    <submittedName>
        <fullName evidence="2">Uncharacterized protein</fullName>
    </submittedName>
</protein>
<dbReference type="AlphaFoldDB" id="A0AA88DS45"/>
<dbReference type="EMBL" id="BTGU01000099">
    <property type="protein sequence ID" value="GMN60503.1"/>
    <property type="molecule type" value="Genomic_DNA"/>
</dbReference>
<keyword evidence="3" id="KW-1185">Reference proteome</keyword>
<organism evidence="2 3">
    <name type="scientific">Ficus carica</name>
    <name type="common">Common fig</name>
    <dbReference type="NCBI Taxonomy" id="3494"/>
    <lineage>
        <taxon>Eukaryota</taxon>
        <taxon>Viridiplantae</taxon>
        <taxon>Streptophyta</taxon>
        <taxon>Embryophyta</taxon>
        <taxon>Tracheophyta</taxon>
        <taxon>Spermatophyta</taxon>
        <taxon>Magnoliopsida</taxon>
        <taxon>eudicotyledons</taxon>
        <taxon>Gunneridae</taxon>
        <taxon>Pentapetalae</taxon>
        <taxon>rosids</taxon>
        <taxon>fabids</taxon>
        <taxon>Rosales</taxon>
        <taxon>Moraceae</taxon>
        <taxon>Ficeae</taxon>
        <taxon>Ficus</taxon>
    </lineage>
</organism>
<dbReference type="Proteomes" id="UP001187192">
    <property type="component" value="Unassembled WGS sequence"/>
</dbReference>
<feature type="compositionally biased region" description="Low complexity" evidence="1">
    <location>
        <begin position="38"/>
        <end position="54"/>
    </location>
</feature>